<dbReference type="Proteomes" id="UP000248631">
    <property type="component" value="Unassembled WGS sequence"/>
</dbReference>
<organism evidence="1 2">
    <name type="scientific">Herbaspirillum rubrisubalbicans</name>
    <dbReference type="NCBI Taxonomy" id="80842"/>
    <lineage>
        <taxon>Bacteria</taxon>
        <taxon>Pseudomonadati</taxon>
        <taxon>Pseudomonadota</taxon>
        <taxon>Betaproteobacteria</taxon>
        <taxon>Burkholderiales</taxon>
        <taxon>Oxalobacteraceae</taxon>
        <taxon>Herbaspirillum</taxon>
    </lineage>
</organism>
<sequence length="67" mass="7535">MAQLCFFNLIVEKISGVFQKEVETSSVVLFQRRGKRDDPKVSSIKDVPKTILNAAALQIFQQEIAPL</sequence>
<evidence type="ECO:0000313" key="1">
    <source>
        <dbReference type="EMBL" id="RAM66146.1"/>
    </source>
</evidence>
<protein>
    <submittedName>
        <fullName evidence="1">Uncharacterized protein</fullName>
    </submittedName>
</protein>
<gene>
    <name evidence="1" type="ORF">RB24_03970</name>
</gene>
<name>A0ABX9C774_9BURK</name>
<accession>A0ABX9C774</accession>
<proteinExistence type="predicted"/>
<dbReference type="EMBL" id="JUGD01000004">
    <property type="protein sequence ID" value="RAM66146.1"/>
    <property type="molecule type" value="Genomic_DNA"/>
</dbReference>
<keyword evidence="2" id="KW-1185">Reference proteome</keyword>
<evidence type="ECO:0000313" key="2">
    <source>
        <dbReference type="Proteomes" id="UP000248631"/>
    </source>
</evidence>
<comment type="caution">
    <text evidence="1">The sequence shown here is derived from an EMBL/GenBank/DDBJ whole genome shotgun (WGS) entry which is preliminary data.</text>
</comment>
<reference evidence="1 2" key="1">
    <citation type="submission" date="2014-12" db="EMBL/GenBank/DDBJ databases">
        <title>Complete genome sequence of Herbaspirillum rubrisubalbicans Os38.</title>
        <authorList>
            <person name="Chen M."/>
            <person name="An Q."/>
        </authorList>
    </citation>
    <scope>NUCLEOTIDE SEQUENCE [LARGE SCALE GENOMIC DNA]</scope>
    <source>
        <strain evidence="1 2">Os38</strain>
    </source>
</reference>